<evidence type="ECO:0000256" key="8">
    <source>
        <dbReference type="SAM" id="MobiDB-lite"/>
    </source>
</evidence>
<accession>A0AAU9K4H5</accession>
<dbReference type="GO" id="GO:0060271">
    <property type="term" value="P:cilium assembly"/>
    <property type="evidence" value="ECO:0007669"/>
    <property type="project" value="TreeGrafter"/>
</dbReference>
<comment type="similarity">
    <text evidence="2">Belongs to the CLUAP1 family.</text>
</comment>
<proteinExistence type="inferred from homology"/>
<keyword evidence="6" id="KW-0966">Cell projection</keyword>
<dbReference type="AlphaFoldDB" id="A0AAU9K4H5"/>
<protein>
    <recommendedName>
        <fullName evidence="11">Clusterin-associated protein 1</fullName>
    </recommendedName>
</protein>
<dbReference type="GO" id="GO:0030992">
    <property type="term" value="C:intraciliary transport particle B"/>
    <property type="evidence" value="ECO:0007669"/>
    <property type="project" value="TreeGrafter"/>
</dbReference>
<evidence type="ECO:0008006" key="11">
    <source>
        <dbReference type="Google" id="ProtNLM"/>
    </source>
</evidence>
<feature type="region of interest" description="Disordered" evidence="8">
    <location>
        <begin position="319"/>
        <end position="396"/>
    </location>
</feature>
<gene>
    <name evidence="9" type="ORF">BSTOLATCC_MIC55756</name>
</gene>
<dbReference type="PANTHER" id="PTHR21547">
    <property type="entry name" value="CLUSTERIN ASSOCIATED PROTEIN 1"/>
    <property type="match status" value="1"/>
</dbReference>
<feature type="coiled-coil region" evidence="7">
    <location>
        <begin position="193"/>
        <end position="262"/>
    </location>
</feature>
<evidence type="ECO:0000256" key="2">
    <source>
        <dbReference type="ARBA" id="ARBA00008340"/>
    </source>
</evidence>
<dbReference type="PANTHER" id="PTHR21547:SF0">
    <property type="entry name" value="CLUSTERIN-ASSOCIATED PROTEIN 1"/>
    <property type="match status" value="1"/>
</dbReference>
<name>A0AAU9K4H5_9CILI</name>
<evidence type="ECO:0000256" key="3">
    <source>
        <dbReference type="ARBA" id="ARBA00022794"/>
    </source>
</evidence>
<evidence type="ECO:0000256" key="5">
    <source>
        <dbReference type="ARBA" id="ARBA00023069"/>
    </source>
</evidence>
<dbReference type="InterPro" id="IPR019366">
    <property type="entry name" value="Clusterin-associated_protein-1"/>
</dbReference>
<evidence type="ECO:0000313" key="9">
    <source>
        <dbReference type="EMBL" id="CAG9332306.1"/>
    </source>
</evidence>
<evidence type="ECO:0000256" key="6">
    <source>
        <dbReference type="ARBA" id="ARBA00023273"/>
    </source>
</evidence>
<evidence type="ECO:0000256" key="4">
    <source>
        <dbReference type="ARBA" id="ARBA00023054"/>
    </source>
</evidence>
<dbReference type="Pfam" id="PF10234">
    <property type="entry name" value="Cluap1"/>
    <property type="match status" value="1"/>
</dbReference>
<keyword evidence="10" id="KW-1185">Reference proteome</keyword>
<organism evidence="9 10">
    <name type="scientific">Blepharisma stoltei</name>
    <dbReference type="NCBI Taxonomy" id="1481888"/>
    <lineage>
        <taxon>Eukaryota</taxon>
        <taxon>Sar</taxon>
        <taxon>Alveolata</taxon>
        <taxon>Ciliophora</taxon>
        <taxon>Postciliodesmatophora</taxon>
        <taxon>Heterotrichea</taxon>
        <taxon>Heterotrichida</taxon>
        <taxon>Blepharismidae</taxon>
        <taxon>Blepharisma</taxon>
    </lineage>
</organism>
<feature type="compositionally biased region" description="Acidic residues" evidence="8">
    <location>
        <begin position="357"/>
        <end position="396"/>
    </location>
</feature>
<sequence length="396" mass="46176">MSFREIRNFCEIMRSLGYSRIISMENFRTPNFELVADILDWLLLRVDPECDILGDIEEERQRINFITNVAKFFLSKTRIKLNLKKLYQADGYAVRELLKIASMLYKAQSSSTKNDEESSVDITMSSKLQNLKTARGLATEITETGAKLFDLLGKEKDLREARDKALGFLDNISRNLDSNAEQEYIRKCIRDIIQGQTGNLSQMEKMLEELENDEKTLEAKIKKRTGELERAEKRMKSLQTVRPGYMDEYERLEQELEKLYEVYVVRFRNVAYLEHDLDEYSKKEEEKSKLISDSLAQQRNEIQEDQKRRLIGEAELEEATIDSNVPKGKASNNNASNNRDRPMEARQNGRRQYKQEESEESDLIEEDEESGSLEVDEEGSEEELEEEESESLDNDF</sequence>
<dbReference type="Proteomes" id="UP001162131">
    <property type="component" value="Unassembled WGS sequence"/>
</dbReference>
<keyword evidence="4 7" id="KW-0175">Coiled coil</keyword>
<evidence type="ECO:0000313" key="10">
    <source>
        <dbReference type="Proteomes" id="UP001162131"/>
    </source>
</evidence>
<comment type="caution">
    <text evidence="9">The sequence shown here is derived from an EMBL/GenBank/DDBJ whole genome shotgun (WGS) entry which is preliminary data.</text>
</comment>
<reference evidence="9" key="1">
    <citation type="submission" date="2021-09" db="EMBL/GenBank/DDBJ databases">
        <authorList>
            <consortium name="AG Swart"/>
            <person name="Singh M."/>
            <person name="Singh A."/>
            <person name="Seah K."/>
            <person name="Emmerich C."/>
        </authorList>
    </citation>
    <scope>NUCLEOTIDE SEQUENCE</scope>
    <source>
        <strain evidence="9">ATCC30299</strain>
    </source>
</reference>
<dbReference type="GO" id="GO:0005815">
    <property type="term" value="C:microtubule organizing center"/>
    <property type="evidence" value="ECO:0007669"/>
    <property type="project" value="TreeGrafter"/>
</dbReference>
<keyword evidence="5" id="KW-0969">Cilium</keyword>
<evidence type="ECO:0000256" key="7">
    <source>
        <dbReference type="SAM" id="Coils"/>
    </source>
</evidence>
<keyword evidence="3" id="KW-0970">Cilium biogenesis/degradation</keyword>
<comment type="subcellular location">
    <subcellularLocation>
        <location evidence="1">Cell projection</location>
        <location evidence="1">Cilium</location>
    </subcellularLocation>
</comment>
<evidence type="ECO:0000256" key="1">
    <source>
        <dbReference type="ARBA" id="ARBA00004138"/>
    </source>
</evidence>
<dbReference type="GO" id="GO:0005929">
    <property type="term" value="C:cilium"/>
    <property type="evidence" value="ECO:0007669"/>
    <property type="project" value="UniProtKB-SubCell"/>
</dbReference>
<dbReference type="EMBL" id="CAJZBQ010000054">
    <property type="protein sequence ID" value="CAG9332306.1"/>
    <property type="molecule type" value="Genomic_DNA"/>
</dbReference>